<dbReference type="SMART" id="SM00338">
    <property type="entry name" value="BRLZ"/>
    <property type="match status" value="1"/>
</dbReference>
<feature type="compositionally biased region" description="Low complexity" evidence="1">
    <location>
        <begin position="248"/>
        <end position="262"/>
    </location>
</feature>
<dbReference type="Gene3D" id="1.20.5.170">
    <property type="match status" value="1"/>
</dbReference>
<feature type="region of interest" description="Disordered" evidence="1">
    <location>
        <begin position="241"/>
        <end position="262"/>
    </location>
</feature>
<protein>
    <recommendedName>
        <fullName evidence="2">BZIP domain-containing protein</fullName>
    </recommendedName>
</protein>
<dbReference type="GO" id="GO:0003700">
    <property type="term" value="F:DNA-binding transcription factor activity"/>
    <property type="evidence" value="ECO:0007669"/>
    <property type="project" value="InterPro"/>
</dbReference>
<feature type="domain" description="BZIP" evidence="2">
    <location>
        <begin position="176"/>
        <end position="190"/>
    </location>
</feature>
<feature type="region of interest" description="Disordered" evidence="1">
    <location>
        <begin position="148"/>
        <end position="173"/>
    </location>
</feature>
<dbReference type="InterPro" id="IPR046347">
    <property type="entry name" value="bZIP_sf"/>
</dbReference>
<feature type="compositionally biased region" description="Low complexity" evidence="1">
    <location>
        <begin position="148"/>
        <end position="168"/>
    </location>
</feature>
<feature type="region of interest" description="Disordered" evidence="1">
    <location>
        <begin position="68"/>
        <end position="115"/>
    </location>
</feature>
<dbReference type="SUPFAM" id="SSF57959">
    <property type="entry name" value="Leucine zipper domain"/>
    <property type="match status" value="1"/>
</dbReference>
<sequence>MFSTQSTSVMSIGAITSSDSAKTGCQLPSLCEMTDKVATDAAAVDSSREKQAYVGHWIYNNSTNAPSDRYPTYPMMRTPSSSSLSNRSRFASISMPSPSFSSSSSNASEHDEQDELHHHRLLSHQNHSYQHSRQNSLFSNFESTFGISSSSGSSNSNGGIGRSRSFGSKSDALATRRARNKLASAKYRAKKQALTHAMQDRIMQLATQVMNLREELTITKKSEIEIKARYERLMRYHSTVHTSPTDSAATTTATATTTTRLY</sequence>
<name>A0A0C9LX12_9FUNG</name>
<dbReference type="OrthoDB" id="1939598at2759"/>
<organism evidence="3">
    <name type="scientific">Mucor ambiguus</name>
    <dbReference type="NCBI Taxonomy" id="91626"/>
    <lineage>
        <taxon>Eukaryota</taxon>
        <taxon>Fungi</taxon>
        <taxon>Fungi incertae sedis</taxon>
        <taxon>Mucoromycota</taxon>
        <taxon>Mucoromycotina</taxon>
        <taxon>Mucoromycetes</taxon>
        <taxon>Mucorales</taxon>
        <taxon>Mucorineae</taxon>
        <taxon>Mucoraceae</taxon>
        <taxon>Mucor</taxon>
    </lineage>
</organism>
<dbReference type="Proteomes" id="UP000053815">
    <property type="component" value="Unassembled WGS sequence"/>
</dbReference>
<dbReference type="Pfam" id="PF07716">
    <property type="entry name" value="bZIP_2"/>
    <property type="match status" value="1"/>
</dbReference>
<dbReference type="PROSITE" id="PS00036">
    <property type="entry name" value="BZIP_BASIC"/>
    <property type="match status" value="1"/>
</dbReference>
<dbReference type="InterPro" id="IPR004827">
    <property type="entry name" value="bZIP"/>
</dbReference>
<keyword evidence="4" id="KW-1185">Reference proteome</keyword>
<dbReference type="EMBL" id="DF836558">
    <property type="protein sequence ID" value="GAN09470.1"/>
    <property type="molecule type" value="Genomic_DNA"/>
</dbReference>
<reference evidence="3" key="1">
    <citation type="submission" date="2014-09" db="EMBL/GenBank/DDBJ databases">
        <title>Draft genome sequence of an oleaginous Mucoromycotina fungus Mucor ambiguus NBRC6742.</title>
        <authorList>
            <person name="Takeda I."/>
            <person name="Yamane N."/>
            <person name="Morita T."/>
            <person name="Tamano K."/>
            <person name="Machida M."/>
            <person name="Baker S."/>
            <person name="Koike H."/>
        </authorList>
    </citation>
    <scope>NUCLEOTIDE SEQUENCE</scope>
    <source>
        <strain evidence="3">NBRC 6742</strain>
    </source>
</reference>
<dbReference type="AlphaFoldDB" id="A0A0C9LX12"/>
<evidence type="ECO:0000313" key="3">
    <source>
        <dbReference type="EMBL" id="GAN09470.1"/>
    </source>
</evidence>
<gene>
    <name evidence="3" type="ORF">MAM1_0269c08999</name>
</gene>
<feature type="compositionally biased region" description="Low complexity" evidence="1">
    <location>
        <begin position="77"/>
        <end position="107"/>
    </location>
</feature>
<accession>A0A0C9LX12</accession>
<evidence type="ECO:0000259" key="2">
    <source>
        <dbReference type="PROSITE" id="PS00036"/>
    </source>
</evidence>
<evidence type="ECO:0000256" key="1">
    <source>
        <dbReference type="SAM" id="MobiDB-lite"/>
    </source>
</evidence>
<evidence type="ECO:0000313" key="4">
    <source>
        <dbReference type="Proteomes" id="UP000053815"/>
    </source>
</evidence>
<proteinExistence type="predicted"/>